<dbReference type="EMBL" id="MSJS02000003">
    <property type="protein sequence ID" value="OOO85163.1"/>
    <property type="molecule type" value="Genomic_DNA"/>
</dbReference>
<dbReference type="AlphaFoldDB" id="A0A1S9JQR4"/>
<reference evidence="1" key="1">
    <citation type="submission" date="2017-02" db="EMBL/GenBank/DDBJ databases">
        <title>Shigella draft genomes.</title>
        <authorList>
            <person name="Weis A.M."/>
            <person name="Weimer B.C."/>
            <person name="Gilpin B."/>
        </authorList>
    </citation>
    <scope>NUCLEOTIDE SEQUENCE [LARGE SCALE GENOMIC DNA]</scope>
    <source>
        <strain evidence="1">BCW_4868</strain>
    </source>
</reference>
<proteinExistence type="predicted"/>
<organism evidence="1">
    <name type="scientific">Shigella boydii</name>
    <dbReference type="NCBI Taxonomy" id="621"/>
    <lineage>
        <taxon>Bacteria</taxon>
        <taxon>Pseudomonadati</taxon>
        <taxon>Pseudomonadota</taxon>
        <taxon>Gammaproteobacteria</taxon>
        <taxon>Enterobacterales</taxon>
        <taxon>Enterobacteriaceae</taxon>
        <taxon>Shigella</taxon>
    </lineage>
</organism>
<sequence>MGWNSAFCSWRSFTCCLNAATLRATPHLCISQFSSLRDAFRGTYVALQELHFYGKPHAKKPGCKRIPGFSKQAMEYG</sequence>
<gene>
    <name evidence="1" type="ORF">AJR17_000375</name>
</gene>
<accession>A0A1S9JQR4</accession>
<protein>
    <submittedName>
        <fullName evidence="1">Uncharacterized protein</fullName>
    </submittedName>
</protein>
<dbReference type="Proteomes" id="UP000868349">
    <property type="component" value="Unassembled WGS sequence"/>
</dbReference>
<evidence type="ECO:0000313" key="1">
    <source>
        <dbReference type="EMBL" id="OOO85163.1"/>
    </source>
</evidence>
<comment type="caution">
    <text evidence="1">The sequence shown here is derived from an EMBL/GenBank/DDBJ whole genome shotgun (WGS) entry which is preliminary data.</text>
</comment>
<name>A0A1S9JQR4_SHIBO</name>